<sequence>MTLEEKDRWPPSGSRREKQSGWIVSAQTQFIIFCPSMKKRRPSLAVNGGGADEEEIRVDRIARSTSARHVKVLHLMPLLVLLCFFILYLRSHDPVFHNIVTVGGPFDRIAASTERLFETTSGKIGDVLTMNGHRSLHGLGSRNGKVGPA</sequence>
<evidence type="ECO:0000256" key="2">
    <source>
        <dbReference type="SAM" id="Phobius"/>
    </source>
</evidence>
<reference evidence="3" key="2">
    <citation type="submission" date="2023-06" db="EMBL/GenBank/DDBJ databases">
        <authorList>
            <person name="Ma L."/>
            <person name="Liu K.-W."/>
            <person name="Li Z."/>
            <person name="Hsiao Y.-Y."/>
            <person name="Qi Y."/>
            <person name="Fu T."/>
            <person name="Tang G."/>
            <person name="Zhang D."/>
            <person name="Sun W.-H."/>
            <person name="Liu D.-K."/>
            <person name="Li Y."/>
            <person name="Chen G.-Z."/>
            <person name="Liu X.-D."/>
            <person name="Liao X.-Y."/>
            <person name="Jiang Y.-T."/>
            <person name="Yu X."/>
            <person name="Hao Y."/>
            <person name="Huang J."/>
            <person name="Zhao X.-W."/>
            <person name="Ke S."/>
            <person name="Chen Y.-Y."/>
            <person name="Wu W.-L."/>
            <person name="Hsu J.-L."/>
            <person name="Lin Y.-F."/>
            <person name="Huang M.-D."/>
            <person name="Li C.-Y."/>
            <person name="Huang L."/>
            <person name="Wang Z.-W."/>
            <person name="Zhao X."/>
            <person name="Zhong W.-Y."/>
            <person name="Peng D.-H."/>
            <person name="Ahmad S."/>
            <person name="Lan S."/>
            <person name="Zhang J.-S."/>
            <person name="Tsai W.-C."/>
            <person name="Van De Peer Y."/>
            <person name="Liu Z.-J."/>
        </authorList>
    </citation>
    <scope>NUCLEOTIDE SEQUENCE</scope>
    <source>
        <strain evidence="3">CP</strain>
        <tissue evidence="3">Leaves</tissue>
    </source>
</reference>
<gene>
    <name evidence="3" type="ORF">QJS10_CPA08g00884</name>
</gene>
<accession>A0AAV9E8H2</accession>
<keyword evidence="2" id="KW-0812">Transmembrane</keyword>
<feature type="transmembrane region" description="Helical" evidence="2">
    <location>
        <begin position="72"/>
        <end position="89"/>
    </location>
</feature>
<evidence type="ECO:0000313" key="3">
    <source>
        <dbReference type="EMBL" id="KAK1310071.1"/>
    </source>
</evidence>
<name>A0AAV9E8H2_ACOCL</name>
<dbReference type="Proteomes" id="UP001180020">
    <property type="component" value="Unassembled WGS sequence"/>
</dbReference>
<dbReference type="PANTHER" id="PTHR35297:SF2">
    <property type="entry name" value="PROTEIN, PUTATIVE-RELATED"/>
    <property type="match status" value="1"/>
</dbReference>
<feature type="region of interest" description="Disordered" evidence="1">
    <location>
        <begin position="1"/>
        <end position="20"/>
    </location>
</feature>
<feature type="compositionally biased region" description="Basic and acidic residues" evidence="1">
    <location>
        <begin position="1"/>
        <end position="19"/>
    </location>
</feature>
<reference evidence="3" key="1">
    <citation type="journal article" date="2023" name="Nat. Commun.">
        <title>Diploid and tetraploid genomes of Acorus and the evolution of monocots.</title>
        <authorList>
            <person name="Ma L."/>
            <person name="Liu K.W."/>
            <person name="Li Z."/>
            <person name="Hsiao Y.Y."/>
            <person name="Qi Y."/>
            <person name="Fu T."/>
            <person name="Tang G.D."/>
            <person name="Zhang D."/>
            <person name="Sun W.H."/>
            <person name="Liu D.K."/>
            <person name="Li Y."/>
            <person name="Chen G.Z."/>
            <person name="Liu X.D."/>
            <person name="Liao X.Y."/>
            <person name="Jiang Y.T."/>
            <person name="Yu X."/>
            <person name="Hao Y."/>
            <person name="Huang J."/>
            <person name="Zhao X.W."/>
            <person name="Ke S."/>
            <person name="Chen Y.Y."/>
            <person name="Wu W.L."/>
            <person name="Hsu J.L."/>
            <person name="Lin Y.F."/>
            <person name="Huang M.D."/>
            <person name="Li C.Y."/>
            <person name="Huang L."/>
            <person name="Wang Z.W."/>
            <person name="Zhao X."/>
            <person name="Zhong W.Y."/>
            <person name="Peng D.H."/>
            <person name="Ahmad S."/>
            <person name="Lan S."/>
            <person name="Zhang J.S."/>
            <person name="Tsai W.C."/>
            <person name="Van de Peer Y."/>
            <person name="Liu Z.J."/>
        </authorList>
    </citation>
    <scope>NUCLEOTIDE SEQUENCE</scope>
    <source>
        <strain evidence="3">CP</strain>
    </source>
</reference>
<keyword evidence="2" id="KW-1133">Transmembrane helix</keyword>
<comment type="caution">
    <text evidence="3">The sequence shown here is derived from an EMBL/GenBank/DDBJ whole genome shotgun (WGS) entry which is preliminary data.</text>
</comment>
<evidence type="ECO:0000313" key="4">
    <source>
        <dbReference type="Proteomes" id="UP001180020"/>
    </source>
</evidence>
<evidence type="ECO:0000256" key="1">
    <source>
        <dbReference type="SAM" id="MobiDB-lite"/>
    </source>
</evidence>
<organism evidence="3 4">
    <name type="scientific">Acorus calamus</name>
    <name type="common">Sweet flag</name>
    <dbReference type="NCBI Taxonomy" id="4465"/>
    <lineage>
        <taxon>Eukaryota</taxon>
        <taxon>Viridiplantae</taxon>
        <taxon>Streptophyta</taxon>
        <taxon>Embryophyta</taxon>
        <taxon>Tracheophyta</taxon>
        <taxon>Spermatophyta</taxon>
        <taxon>Magnoliopsida</taxon>
        <taxon>Liliopsida</taxon>
        <taxon>Acoraceae</taxon>
        <taxon>Acorus</taxon>
    </lineage>
</organism>
<dbReference type="EMBL" id="JAUJYO010000008">
    <property type="protein sequence ID" value="KAK1310071.1"/>
    <property type="molecule type" value="Genomic_DNA"/>
</dbReference>
<keyword evidence="2" id="KW-0472">Membrane</keyword>
<dbReference type="AlphaFoldDB" id="A0AAV9E8H2"/>
<keyword evidence="4" id="KW-1185">Reference proteome</keyword>
<protein>
    <submittedName>
        <fullName evidence="3">Uncharacterized protein</fullName>
    </submittedName>
</protein>
<proteinExistence type="predicted"/>
<dbReference type="PANTHER" id="PTHR35297">
    <property type="entry name" value="PROTEIN, PUTATIVE-RELATED"/>
    <property type="match status" value="1"/>
</dbReference>